<organism evidence="1 2">
    <name type="scientific">Blautia intestinihominis</name>
    <dbReference type="NCBI Taxonomy" id="3133152"/>
    <lineage>
        <taxon>Bacteria</taxon>
        <taxon>Bacillati</taxon>
        <taxon>Bacillota</taxon>
        <taxon>Clostridia</taxon>
        <taxon>Lachnospirales</taxon>
        <taxon>Lachnospiraceae</taxon>
        <taxon>Blautia</taxon>
    </lineage>
</organism>
<dbReference type="Proteomes" id="UP001446032">
    <property type="component" value="Unassembled WGS sequence"/>
</dbReference>
<evidence type="ECO:0000313" key="1">
    <source>
        <dbReference type="EMBL" id="MEQ2358714.1"/>
    </source>
</evidence>
<dbReference type="InterPro" id="IPR029052">
    <property type="entry name" value="Metallo-depent_PP-like"/>
</dbReference>
<dbReference type="SUPFAM" id="SSF56300">
    <property type="entry name" value="Metallo-dependent phosphatases"/>
    <property type="match status" value="1"/>
</dbReference>
<comment type="caution">
    <text evidence="1">The sequence shown here is derived from an EMBL/GenBank/DDBJ whole genome shotgun (WGS) entry which is preliminary data.</text>
</comment>
<dbReference type="RefSeq" id="WP_291580737.1">
    <property type="nucleotide sequence ID" value="NZ_JBBMEI010000029.1"/>
</dbReference>
<evidence type="ECO:0008006" key="3">
    <source>
        <dbReference type="Google" id="ProtNLM"/>
    </source>
</evidence>
<protein>
    <recommendedName>
        <fullName evidence="3">Calcineurin-like phosphoesterase domain-containing protein</fullName>
    </recommendedName>
</protein>
<accession>A0ABV1AKL6</accession>
<name>A0ABV1AKL6_9FIRM</name>
<dbReference type="Gene3D" id="3.60.21.10">
    <property type="match status" value="1"/>
</dbReference>
<evidence type="ECO:0000313" key="2">
    <source>
        <dbReference type="Proteomes" id="UP001446032"/>
    </source>
</evidence>
<sequence>MEELTADLDPDKFSIVLDHQPQDYEAQAKAGVDLVLSGHTHGVQTGEEAAGYYYFCDSGRHKDQQ</sequence>
<reference evidence="1 2" key="1">
    <citation type="submission" date="2024-03" db="EMBL/GenBank/DDBJ databases">
        <title>Human intestinal bacterial collection.</title>
        <authorList>
            <person name="Pauvert C."/>
            <person name="Hitch T.C.A."/>
            <person name="Clavel T."/>
        </authorList>
    </citation>
    <scope>NUCLEOTIDE SEQUENCE [LARGE SCALE GENOMIC DNA]</scope>
    <source>
        <strain evidence="1 2">CLA-AA-H95</strain>
    </source>
</reference>
<keyword evidence="2" id="KW-1185">Reference proteome</keyword>
<proteinExistence type="predicted"/>
<gene>
    <name evidence="1" type="ORF">WMO75_10275</name>
</gene>
<dbReference type="EMBL" id="JBBMEI010000029">
    <property type="protein sequence ID" value="MEQ2358714.1"/>
    <property type="molecule type" value="Genomic_DNA"/>
</dbReference>